<dbReference type="Proteomes" id="UP001163726">
    <property type="component" value="Chromosome"/>
</dbReference>
<sequence>MTGAAVSAELDIKFVNTTQGMALTPILVAAHDANTALFRVGETASAALETMAEGGDISPLKTELEAVGAVSLDLTSAPTLAGTTHMGSLDTGTNMYLSLTAMLLPTNDGFVGLDSWKIPSQAGTYTLMLNAYDAGTEVNNELIVPGAADELGIPGNPTGMGGVNGSGASSSEGNANIHIHPGNLGDTNAEGGFSDVDSRVHRWLNPVAKLVITVK</sequence>
<proteinExistence type="predicted"/>
<evidence type="ECO:0000313" key="3">
    <source>
        <dbReference type="Proteomes" id="UP001163726"/>
    </source>
</evidence>
<dbReference type="NCBIfam" id="NF038123">
    <property type="entry name" value="NF038123_dom"/>
    <property type="match status" value="1"/>
</dbReference>
<dbReference type="Pfam" id="PF06468">
    <property type="entry name" value="Spond_N"/>
    <property type="match status" value="1"/>
</dbReference>
<dbReference type="EMBL" id="CP109965">
    <property type="protein sequence ID" value="WAJ71634.1"/>
    <property type="molecule type" value="Genomic_DNA"/>
</dbReference>
<dbReference type="InterPro" id="IPR038678">
    <property type="entry name" value="Spondin_N_sf"/>
</dbReference>
<dbReference type="InterPro" id="IPR009465">
    <property type="entry name" value="Spondin_N"/>
</dbReference>
<protein>
    <submittedName>
        <fullName evidence="2">Spondin domain-containing protein</fullName>
    </submittedName>
</protein>
<name>A0ABY7AQ67_9ALTE</name>
<reference evidence="2" key="1">
    <citation type="submission" date="2022-10" db="EMBL/GenBank/DDBJ databases">
        <title>Catenovulum adriacola sp. nov. isolated in the Harbour of Susak.</title>
        <authorList>
            <person name="Schoch T."/>
            <person name="Reich S.J."/>
            <person name="Stoeferle S."/>
            <person name="Flaiz M."/>
            <person name="Kazda M."/>
            <person name="Riedel C.U."/>
            <person name="Duerre P."/>
        </authorList>
    </citation>
    <scope>NUCLEOTIDE SEQUENCE</scope>
    <source>
        <strain evidence="2">TS8</strain>
    </source>
</reference>
<organism evidence="2 3">
    <name type="scientific">Catenovulum adriaticum</name>
    <dbReference type="NCBI Taxonomy" id="2984846"/>
    <lineage>
        <taxon>Bacteria</taxon>
        <taxon>Pseudomonadati</taxon>
        <taxon>Pseudomonadota</taxon>
        <taxon>Gammaproteobacteria</taxon>
        <taxon>Alteromonadales</taxon>
        <taxon>Alteromonadaceae</taxon>
        <taxon>Catenovulum</taxon>
    </lineage>
</organism>
<feature type="domain" description="Spondin" evidence="1">
    <location>
        <begin position="23"/>
        <end position="137"/>
    </location>
</feature>
<evidence type="ECO:0000313" key="2">
    <source>
        <dbReference type="EMBL" id="WAJ71634.1"/>
    </source>
</evidence>
<evidence type="ECO:0000259" key="1">
    <source>
        <dbReference type="Pfam" id="PF06468"/>
    </source>
</evidence>
<accession>A0ABY7AQ67</accession>
<keyword evidence="3" id="KW-1185">Reference proteome</keyword>
<gene>
    <name evidence="2" type="ORF">OLW01_12105</name>
</gene>
<dbReference type="Gene3D" id="2.60.40.2130">
    <property type="entry name" value="F-spondin domain"/>
    <property type="match status" value="1"/>
</dbReference>